<keyword evidence="1" id="KW-1133">Transmembrane helix</keyword>
<proteinExistence type="predicted"/>
<protein>
    <submittedName>
        <fullName evidence="2">Uncharacterized protein</fullName>
    </submittedName>
</protein>
<dbReference type="EMBL" id="PYVU01000304">
    <property type="protein sequence ID" value="PTB91809.1"/>
    <property type="molecule type" value="Genomic_DNA"/>
</dbReference>
<accession>A0A2T4DD70</accession>
<evidence type="ECO:0000313" key="2">
    <source>
        <dbReference type="EMBL" id="PTB91809.1"/>
    </source>
</evidence>
<organism evidence="2 3">
    <name type="scientific">Marivirga lumbricoides</name>
    <dbReference type="NCBI Taxonomy" id="1046115"/>
    <lineage>
        <taxon>Bacteria</taxon>
        <taxon>Pseudomonadati</taxon>
        <taxon>Bacteroidota</taxon>
        <taxon>Cytophagia</taxon>
        <taxon>Cytophagales</taxon>
        <taxon>Marivirgaceae</taxon>
        <taxon>Marivirga</taxon>
    </lineage>
</organism>
<reference evidence="2 3" key="1">
    <citation type="submission" date="2018-03" db="EMBL/GenBank/DDBJ databases">
        <title>Cross-interface Injection: A General Nanoliter Liquid Handling Method Applied to Single Cells Genome Amplification Automated Nanoliter Liquid Handling Applied to Single Cell Multiple Displacement Amplification.</title>
        <authorList>
            <person name="Yun J."/>
            <person name="Xu P."/>
            <person name="Xu J."/>
            <person name="Dai X."/>
            <person name="Wang Y."/>
            <person name="Zheng X."/>
            <person name="Cao C."/>
            <person name="Yi Q."/>
            <person name="Zhu Y."/>
            <person name="Wang L."/>
            <person name="Dong Z."/>
            <person name="Huang Y."/>
            <person name="Huang L."/>
            <person name="Du W."/>
        </authorList>
    </citation>
    <scope>NUCLEOTIDE SEQUENCE [LARGE SCALE GENOMIC DNA]</scope>
    <source>
        <strain evidence="2 3">Z-D1-2</strain>
    </source>
</reference>
<evidence type="ECO:0000313" key="3">
    <source>
        <dbReference type="Proteomes" id="UP000240608"/>
    </source>
</evidence>
<evidence type="ECO:0000256" key="1">
    <source>
        <dbReference type="SAM" id="Phobius"/>
    </source>
</evidence>
<sequence length="129" mass="15340">MKELCFKIISLVILIVLLWGGTYFLYVWETRDVKNEYDFMYDSHFSGIVLKNERLINDRGANKITILQDNDTIIYYNYYFYTQVTDKLVEPKDSLIKYSDSLFFLLIKEKAKYKITNRSLIVLDSSMAE</sequence>
<dbReference type="Proteomes" id="UP000240608">
    <property type="component" value="Unassembled WGS sequence"/>
</dbReference>
<comment type="caution">
    <text evidence="2">The sequence shown here is derived from an EMBL/GenBank/DDBJ whole genome shotgun (WGS) entry which is preliminary data.</text>
</comment>
<keyword evidence="1" id="KW-0472">Membrane</keyword>
<name>A0A2T4DD70_9BACT</name>
<gene>
    <name evidence="2" type="ORF">C9994_14925</name>
</gene>
<dbReference type="AlphaFoldDB" id="A0A2T4DD70"/>
<keyword evidence="1" id="KW-0812">Transmembrane</keyword>
<feature type="transmembrane region" description="Helical" evidence="1">
    <location>
        <begin position="6"/>
        <end position="28"/>
    </location>
</feature>